<dbReference type="InterPro" id="IPR044662">
    <property type="entry name" value="HS1/DABB1-like"/>
</dbReference>
<feature type="domain" description="Stress-response A/B barrel" evidence="2">
    <location>
        <begin position="2"/>
        <end position="100"/>
    </location>
</feature>
<evidence type="ECO:0000259" key="2">
    <source>
        <dbReference type="PROSITE" id="PS51502"/>
    </source>
</evidence>
<dbReference type="Gene3D" id="3.30.70.100">
    <property type="match status" value="1"/>
</dbReference>
<organism evidence="3 4">
    <name type="scientific">Devosia oryzisoli</name>
    <dbReference type="NCBI Taxonomy" id="2774138"/>
    <lineage>
        <taxon>Bacteria</taxon>
        <taxon>Pseudomonadati</taxon>
        <taxon>Pseudomonadota</taxon>
        <taxon>Alphaproteobacteria</taxon>
        <taxon>Hyphomicrobiales</taxon>
        <taxon>Devosiaceae</taxon>
        <taxon>Devosia</taxon>
    </lineage>
</organism>
<comment type="caution">
    <text evidence="3">The sequence shown here is derived from an EMBL/GenBank/DDBJ whole genome shotgun (WGS) entry which is preliminary data.</text>
</comment>
<reference evidence="3" key="1">
    <citation type="submission" date="2020-09" db="EMBL/GenBank/DDBJ databases">
        <title>Genome seq and assembly of Devosia sp.</title>
        <authorList>
            <person name="Chhetri G."/>
        </authorList>
    </citation>
    <scope>NUCLEOTIDE SEQUENCE</scope>
    <source>
        <strain evidence="3">PTR5</strain>
    </source>
</reference>
<dbReference type="SUPFAM" id="SSF54909">
    <property type="entry name" value="Dimeric alpha+beta barrel"/>
    <property type="match status" value="1"/>
</dbReference>
<dbReference type="SMART" id="SM00886">
    <property type="entry name" value="Dabb"/>
    <property type="match status" value="1"/>
</dbReference>
<protein>
    <submittedName>
        <fullName evidence="3">Dabb family protein</fullName>
    </submittedName>
</protein>
<evidence type="ECO:0000313" key="3">
    <source>
        <dbReference type="EMBL" id="MBD8065009.1"/>
    </source>
</evidence>
<evidence type="ECO:0000313" key="4">
    <source>
        <dbReference type="Proteomes" id="UP000654108"/>
    </source>
</evidence>
<dbReference type="InterPro" id="IPR013097">
    <property type="entry name" value="Dabb"/>
</dbReference>
<dbReference type="RefSeq" id="WP_191773464.1">
    <property type="nucleotide sequence ID" value="NZ_JACYFU010000001.1"/>
</dbReference>
<dbReference type="PROSITE" id="PS51502">
    <property type="entry name" value="S_R_A_B_BARREL"/>
    <property type="match status" value="1"/>
</dbReference>
<dbReference type="PANTHER" id="PTHR33178">
    <property type="match status" value="1"/>
</dbReference>
<keyword evidence="4" id="KW-1185">Reference proteome</keyword>
<dbReference type="Proteomes" id="UP000654108">
    <property type="component" value="Unassembled WGS sequence"/>
</dbReference>
<dbReference type="Pfam" id="PF07876">
    <property type="entry name" value="Dabb"/>
    <property type="match status" value="1"/>
</dbReference>
<dbReference type="PANTHER" id="PTHR33178:SF10">
    <property type="entry name" value="STRESS-RESPONSE A_B BARREL DOMAIN-CONTAINING PROTEIN"/>
    <property type="match status" value="1"/>
</dbReference>
<dbReference type="AlphaFoldDB" id="A0A927FTR6"/>
<proteinExistence type="predicted"/>
<comment type="subunit">
    <text evidence="1">Homodimer.</text>
</comment>
<dbReference type="InterPro" id="IPR011008">
    <property type="entry name" value="Dimeric_a/b-barrel"/>
</dbReference>
<evidence type="ECO:0000256" key="1">
    <source>
        <dbReference type="ARBA" id="ARBA00011738"/>
    </source>
</evidence>
<dbReference type="EMBL" id="JACYFU010000001">
    <property type="protein sequence ID" value="MBD8065009.1"/>
    <property type="molecule type" value="Genomic_DNA"/>
</dbReference>
<sequence length="102" mass="11123">MIRHCVFVRFRPDVAEEERQAIYADLSALKDVLDGYLAISFGQNVSPEGRDQGFGDGFIIDFVDEAARDAYLVHPAHKAAGGRLVSALDGGRDGLIVFDIVV</sequence>
<gene>
    <name evidence="3" type="ORF">IC608_05930</name>
</gene>
<accession>A0A927FTR6</accession>
<name>A0A927FTR6_9HYPH</name>